<evidence type="ECO:0000256" key="10">
    <source>
        <dbReference type="ARBA" id="ARBA00022967"/>
    </source>
</evidence>
<evidence type="ECO:0000256" key="17">
    <source>
        <dbReference type="ARBA" id="ARBA00049551"/>
    </source>
</evidence>
<gene>
    <name evidence="20" type="primary">ND2</name>
</gene>
<keyword evidence="10 18" id="KW-1278">Translocase</keyword>
<evidence type="ECO:0000256" key="8">
    <source>
        <dbReference type="ARBA" id="ARBA00022692"/>
    </source>
</evidence>
<keyword evidence="13 18" id="KW-0520">NAD</keyword>
<dbReference type="GO" id="GO:0008137">
    <property type="term" value="F:NADH dehydrogenase (ubiquinone) activity"/>
    <property type="evidence" value="ECO:0007669"/>
    <property type="project" value="UniProtKB-EC"/>
</dbReference>
<evidence type="ECO:0000256" key="7">
    <source>
        <dbReference type="ARBA" id="ARBA00022660"/>
    </source>
</evidence>
<dbReference type="EMBL" id="MK883709">
    <property type="protein sequence ID" value="QII91837.1"/>
    <property type="molecule type" value="Genomic_DNA"/>
</dbReference>
<dbReference type="PANTHER" id="PTHR46552:SF1">
    <property type="entry name" value="NADH-UBIQUINONE OXIDOREDUCTASE CHAIN 2"/>
    <property type="match status" value="1"/>
</dbReference>
<feature type="domain" description="NADH:quinone oxidoreductase/Mrp antiporter transmembrane" evidence="19">
    <location>
        <begin position="84"/>
        <end position="281"/>
    </location>
</feature>
<dbReference type="GO" id="GO:0005743">
    <property type="term" value="C:mitochondrial inner membrane"/>
    <property type="evidence" value="ECO:0007669"/>
    <property type="project" value="UniProtKB-SubCell"/>
</dbReference>
<dbReference type="GeneID" id="54102866"/>
<proteinExistence type="inferred from homology"/>
<evidence type="ECO:0000256" key="13">
    <source>
        <dbReference type="ARBA" id="ARBA00023027"/>
    </source>
</evidence>
<evidence type="ECO:0000256" key="2">
    <source>
        <dbReference type="ARBA" id="ARBA00004448"/>
    </source>
</evidence>
<dbReference type="EC" id="7.1.1.2" evidence="4 18"/>
<feature type="transmembrane region" description="Helical" evidence="18">
    <location>
        <begin position="87"/>
        <end position="106"/>
    </location>
</feature>
<feature type="transmembrane region" description="Helical" evidence="18">
    <location>
        <begin position="118"/>
        <end position="139"/>
    </location>
</feature>
<comment type="function">
    <text evidence="18">Core subunit of the mitochondrial membrane respiratory chain NADH dehydrogenase (Complex I) which catalyzes electron transfer from NADH through the respiratory chain, using ubiquinone as an electron acceptor. Essential for the catalytic activity and assembly of complex I.</text>
</comment>
<accession>A0A6G7L2K8</accession>
<evidence type="ECO:0000256" key="15">
    <source>
        <dbReference type="ARBA" id="ARBA00023128"/>
    </source>
</evidence>
<dbReference type="RefSeq" id="YP_009749703.1">
    <property type="nucleotide sequence ID" value="NC_046825.1"/>
</dbReference>
<evidence type="ECO:0000313" key="20">
    <source>
        <dbReference type="EMBL" id="QII91837.1"/>
    </source>
</evidence>
<evidence type="ECO:0000259" key="19">
    <source>
        <dbReference type="Pfam" id="PF00361"/>
    </source>
</evidence>
<feature type="transmembrane region" description="Helical" evidence="18">
    <location>
        <begin position="314"/>
        <end position="335"/>
    </location>
</feature>
<evidence type="ECO:0000256" key="18">
    <source>
        <dbReference type="RuleBase" id="RU003403"/>
    </source>
</evidence>
<keyword evidence="11 18" id="KW-0249">Electron transport</keyword>
<geneLocation type="mitochondrion" evidence="20"/>
<feature type="transmembrane region" description="Helical" evidence="18">
    <location>
        <begin position="60"/>
        <end position="81"/>
    </location>
</feature>
<keyword evidence="12 18" id="KW-1133">Transmembrane helix</keyword>
<feature type="transmembrane region" description="Helical" evidence="18">
    <location>
        <begin position="9"/>
        <end position="30"/>
    </location>
</feature>
<evidence type="ECO:0000256" key="12">
    <source>
        <dbReference type="ARBA" id="ARBA00022989"/>
    </source>
</evidence>
<reference evidence="20" key="2">
    <citation type="submission" date="2019-05" db="EMBL/GenBank/DDBJ databases">
        <authorList>
            <person name="Xu S."/>
            <person name="Zhou X."/>
            <person name="Zou J."/>
            <person name="Jia X."/>
        </authorList>
    </citation>
    <scope>NUCLEOTIDE SEQUENCE</scope>
</reference>
<dbReference type="Pfam" id="PF00361">
    <property type="entry name" value="Proton_antipo_M"/>
    <property type="match status" value="1"/>
</dbReference>
<dbReference type="InterPro" id="IPR050175">
    <property type="entry name" value="Complex_I_Subunit_2"/>
</dbReference>
<reference evidence="20" key="1">
    <citation type="journal article" date="2019" name="Mitochondrial DNA Part B Resour">
        <title>The complete mitochondrial genome of the freshwater crab Sinolapotamon patellifer (Decapoda: Brachyura: Potamoidea).</title>
        <authorList>
            <person name="Ji W.-B."/>
            <person name="Cui Y.-Y."/>
            <person name="Xu S.-X."/>
            <person name="Jia X.-N."/>
            <person name="Zhu C.-C."/>
            <person name="Zhou X.-M."/>
            <person name="Zou J.-X."/>
        </authorList>
    </citation>
    <scope>NUCLEOTIDE SEQUENCE</scope>
</reference>
<sequence length="336" mass="38813">MVFPISSSLFFFSLLLGIFISVSSTSWFGIWIGLELNMMSFIPLITIKMNFYFSESALKYFLIQALGSALFITSSCLFLSFLQISSLLLLTSLLLKLGSAPFHFWFPQVMMGLNWPQAIILMTFQKIPLMVIISYLSIYSNLMKMIFLAAILSAMIGALGGLNNMQLRKIMAFSSINHMSWMLISISISDMFWILYFLFYSIISSTIMIFFNLFQVFTLSELIKFSQKNTINTLLIPLNLLSLGGLPPFAGFIPKWMMIQLLINNKLFIPLMFLLSSSLITLYFYIRITIFFFMLMNPLMIFSKTLNLSSPFHFHFTLFLFFNLFLILLPLMFMLF</sequence>
<evidence type="ECO:0000256" key="4">
    <source>
        <dbReference type="ARBA" id="ARBA00012944"/>
    </source>
</evidence>
<comment type="catalytic activity">
    <reaction evidence="17 18">
        <text>a ubiquinone + NADH + 5 H(+)(in) = a ubiquinol + NAD(+) + 4 H(+)(out)</text>
        <dbReference type="Rhea" id="RHEA:29091"/>
        <dbReference type="Rhea" id="RHEA-COMP:9565"/>
        <dbReference type="Rhea" id="RHEA-COMP:9566"/>
        <dbReference type="ChEBI" id="CHEBI:15378"/>
        <dbReference type="ChEBI" id="CHEBI:16389"/>
        <dbReference type="ChEBI" id="CHEBI:17976"/>
        <dbReference type="ChEBI" id="CHEBI:57540"/>
        <dbReference type="ChEBI" id="CHEBI:57945"/>
        <dbReference type="EC" id="7.1.1.2"/>
    </reaction>
</comment>
<comment type="similarity">
    <text evidence="3 18">Belongs to the complex I subunit 2 family.</text>
</comment>
<evidence type="ECO:0000256" key="11">
    <source>
        <dbReference type="ARBA" id="ARBA00022982"/>
    </source>
</evidence>
<keyword evidence="14 18" id="KW-0830">Ubiquinone</keyword>
<feature type="transmembrane region" description="Helical" evidence="18">
    <location>
        <begin position="194"/>
        <end position="219"/>
    </location>
</feature>
<organism evidence="20">
    <name type="scientific">Sinolapotamon patellifer</name>
    <dbReference type="NCBI Taxonomy" id="2715824"/>
    <lineage>
        <taxon>Eukaryota</taxon>
        <taxon>Metazoa</taxon>
        <taxon>Ecdysozoa</taxon>
        <taxon>Arthropoda</taxon>
        <taxon>Crustacea</taxon>
        <taxon>Multicrustacea</taxon>
        <taxon>Malacostraca</taxon>
        <taxon>Eumalacostraca</taxon>
        <taxon>Eucarida</taxon>
        <taxon>Decapoda</taxon>
        <taxon>Pleocyemata</taxon>
        <taxon>Brachyura</taxon>
        <taxon>Eubrachyura</taxon>
        <taxon>Potamoidea</taxon>
        <taxon>Potamidae</taxon>
        <taxon>Sinolapotamon</taxon>
    </lineage>
</organism>
<dbReference type="PANTHER" id="PTHR46552">
    <property type="entry name" value="NADH-UBIQUINONE OXIDOREDUCTASE CHAIN 2"/>
    <property type="match status" value="1"/>
</dbReference>
<keyword evidence="8 18" id="KW-0812">Transmembrane</keyword>
<keyword evidence="7 18" id="KW-0679">Respiratory chain</keyword>
<comment type="subcellular location">
    <subcellularLocation>
        <location evidence="2 18">Mitochondrion inner membrane</location>
        <topology evidence="2 18">Multi-pass membrane protein</topology>
    </subcellularLocation>
</comment>
<dbReference type="AlphaFoldDB" id="A0A6G7L2K8"/>
<protein>
    <recommendedName>
        <fullName evidence="5 18">NADH-ubiquinone oxidoreductase chain 2</fullName>
        <ecNumber evidence="4 18">7.1.1.2</ecNumber>
    </recommendedName>
</protein>
<keyword evidence="6" id="KW-0813">Transport</keyword>
<keyword evidence="9 18" id="KW-0999">Mitochondrion inner membrane</keyword>
<feature type="transmembrane region" description="Helical" evidence="18">
    <location>
        <begin position="231"/>
        <end position="250"/>
    </location>
</feature>
<dbReference type="InterPro" id="IPR001750">
    <property type="entry name" value="ND/Mrp_TM"/>
</dbReference>
<evidence type="ECO:0000256" key="6">
    <source>
        <dbReference type="ARBA" id="ARBA00022448"/>
    </source>
</evidence>
<dbReference type="CTD" id="4536"/>
<comment type="function">
    <text evidence="1">Core subunit of the mitochondrial membrane respiratory chain NADH dehydrogenase (Complex I) that is believed to belong to the minimal assembly required for catalysis. Complex I functions in the transfer of electrons from NADH to the respiratory chain. The immediate electron acceptor for the enzyme is believed to be ubiquinone.</text>
</comment>
<evidence type="ECO:0000256" key="16">
    <source>
        <dbReference type="ARBA" id="ARBA00023136"/>
    </source>
</evidence>
<keyword evidence="15 18" id="KW-0496">Mitochondrion</keyword>
<keyword evidence="16 18" id="KW-0472">Membrane</keyword>
<name>A0A6G7L2K8_9EUCA</name>
<feature type="transmembrane region" description="Helical" evidence="18">
    <location>
        <begin position="145"/>
        <end position="163"/>
    </location>
</feature>
<evidence type="ECO:0000256" key="5">
    <source>
        <dbReference type="ARBA" id="ARBA00021008"/>
    </source>
</evidence>
<evidence type="ECO:0000256" key="1">
    <source>
        <dbReference type="ARBA" id="ARBA00003257"/>
    </source>
</evidence>
<evidence type="ECO:0000256" key="14">
    <source>
        <dbReference type="ARBA" id="ARBA00023075"/>
    </source>
</evidence>
<evidence type="ECO:0000256" key="9">
    <source>
        <dbReference type="ARBA" id="ARBA00022792"/>
    </source>
</evidence>
<dbReference type="GO" id="GO:0006120">
    <property type="term" value="P:mitochondrial electron transport, NADH to ubiquinone"/>
    <property type="evidence" value="ECO:0007669"/>
    <property type="project" value="InterPro"/>
</dbReference>
<dbReference type="PRINTS" id="PR01436">
    <property type="entry name" value="NADHDHGNASE2"/>
</dbReference>
<dbReference type="InterPro" id="IPR003917">
    <property type="entry name" value="NADH_UbQ_OxRdtase_chain2"/>
</dbReference>
<evidence type="ECO:0000256" key="3">
    <source>
        <dbReference type="ARBA" id="ARBA00007012"/>
    </source>
</evidence>